<dbReference type="Proteomes" id="UP000663828">
    <property type="component" value="Unassembled WGS sequence"/>
</dbReference>
<feature type="compositionally biased region" description="Basic residues" evidence="2">
    <location>
        <begin position="298"/>
        <end position="308"/>
    </location>
</feature>
<feature type="compositionally biased region" description="Low complexity" evidence="2">
    <location>
        <begin position="246"/>
        <end position="260"/>
    </location>
</feature>
<evidence type="ECO:0000259" key="3">
    <source>
        <dbReference type="PROSITE" id="PS50106"/>
    </source>
</evidence>
<evidence type="ECO:0000313" key="5">
    <source>
        <dbReference type="Proteomes" id="UP000663828"/>
    </source>
</evidence>
<dbReference type="SUPFAM" id="SSF50156">
    <property type="entry name" value="PDZ domain-like"/>
    <property type="match status" value="1"/>
</dbReference>
<dbReference type="EMBL" id="CAJNOR010015216">
    <property type="protein sequence ID" value="CAF1681623.1"/>
    <property type="molecule type" value="Genomic_DNA"/>
</dbReference>
<evidence type="ECO:0000256" key="1">
    <source>
        <dbReference type="ARBA" id="ARBA00022737"/>
    </source>
</evidence>
<proteinExistence type="predicted"/>
<dbReference type="GO" id="GO:0016324">
    <property type="term" value="C:apical plasma membrane"/>
    <property type="evidence" value="ECO:0007669"/>
    <property type="project" value="TreeGrafter"/>
</dbReference>
<gene>
    <name evidence="4" type="ORF">XAT740_LOCUS60681</name>
</gene>
<accession>A0A816H1X0</accession>
<dbReference type="InterPro" id="IPR051067">
    <property type="entry name" value="NHER"/>
</dbReference>
<protein>
    <recommendedName>
        <fullName evidence="3">PDZ domain-containing protein</fullName>
    </recommendedName>
</protein>
<dbReference type="InterPro" id="IPR001478">
    <property type="entry name" value="PDZ"/>
</dbReference>
<name>A0A816H1X0_ADIRI</name>
<feature type="compositionally biased region" description="Polar residues" evidence="2">
    <location>
        <begin position="261"/>
        <end position="274"/>
    </location>
</feature>
<keyword evidence="5" id="KW-1185">Reference proteome</keyword>
<evidence type="ECO:0000313" key="4">
    <source>
        <dbReference type="EMBL" id="CAF1681623.1"/>
    </source>
</evidence>
<dbReference type="GO" id="GO:0072659">
    <property type="term" value="P:protein localization to plasma membrane"/>
    <property type="evidence" value="ECO:0007669"/>
    <property type="project" value="TreeGrafter"/>
</dbReference>
<dbReference type="Pfam" id="PF00595">
    <property type="entry name" value="PDZ"/>
    <property type="match status" value="1"/>
</dbReference>
<dbReference type="PANTHER" id="PTHR14191">
    <property type="entry name" value="PDZ DOMAIN CONTAINING PROTEIN"/>
    <property type="match status" value="1"/>
</dbReference>
<dbReference type="Gene3D" id="2.30.42.10">
    <property type="match status" value="1"/>
</dbReference>
<dbReference type="PROSITE" id="PS50106">
    <property type="entry name" value="PDZ"/>
    <property type="match status" value="1"/>
</dbReference>
<comment type="caution">
    <text evidence="4">The sequence shown here is derived from an EMBL/GenBank/DDBJ whole genome shotgun (WGS) entry which is preliminary data.</text>
</comment>
<dbReference type="SMART" id="SM00228">
    <property type="entry name" value="PDZ"/>
    <property type="match status" value="1"/>
</dbReference>
<sequence length="308" mass="34263">QRNKELSYSLRLCHLHPTNGDGTQAATFGFELSEEPDYEYPLILRVEPHSSAEGAGLQSRDILLKINDKKTKGLVYEKVKKEIEKAKRDGRLEMLVVDQETFDYCKRTKKPMKEPELKVKHVFPKSRSSASFHKLPLLQTTTTASSLSSRDSLEQLNNSMTKHDENSASHQRLPVGFGLTTSRETDSENEEEEQANLRERNAPAKIVPSIPPVKFDLNTPTSSLNTPSQHQHHPESSPLKFLDPAQTSAQRSSITSTSSQNGANLSRSATSLNQTSSKDSKGSKTKAIPHAINNLIHKIGHSKSSKRS</sequence>
<reference evidence="4" key="1">
    <citation type="submission" date="2021-02" db="EMBL/GenBank/DDBJ databases">
        <authorList>
            <person name="Nowell W R."/>
        </authorList>
    </citation>
    <scope>NUCLEOTIDE SEQUENCE</scope>
</reference>
<evidence type="ECO:0000256" key="2">
    <source>
        <dbReference type="SAM" id="MobiDB-lite"/>
    </source>
</evidence>
<dbReference type="AlphaFoldDB" id="A0A816H1X0"/>
<dbReference type="InterPro" id="IPR036034">
    <property type="entry name" value="PDZ_sf"/>
</dbReference>
<feature type="region of interest" description="Disordered" evidence="2">
    <location>
        <begin position="159"/>
        <end position="308"/>
    </location>
</feature>
<feature type="compositionally biased region" description="Polar residues" evidence="2">
    <location>
        <begin position="218"/>
        <end position="229"/>
    </location>
</feature>
<dbReference type="PANTHER" id="PTHR14191:SF3">
    <property type="entry name" value="NA(+)_H(+) EXCHANGE REGULATORY COFACTOR-LIKE PROTEIN NRFL-1"/>
    <property type="match status" value="1"/>
</dbReference>
<keyword evidence="1" id="KW-0677">Repeat</keyword>
<feature type="domain" description="PDZ" evidence="3">
    <location>
        <begin position="12"/>
        <end position="98"/>
    </location>
</feature>
<feature type="non-terminal residue" evidence="4">
    <location>
        <position position="1"/>
    </location>
</feature>
<dbReference type="GO" id="GO:0043495">
    <property type="term" value="F:protein-membrane adaptor activity"/>
    <property type="evidence" value="ECO:0007669"/>
    <property type="project" value="TreeGrafter"/>
</dbReference>
<organism evidence="4 5">
    <name type="scientific">Adineta ricciae</name>
    <name type="common">Rotifer</name>
    <dbReference type="NCBI Taxonomy" id="249248"/>
    <lineage>
        <taxon>Eukaryota</taxon>
        <taxon>Metazoa</taxon>
        <taxon>Spiralia</taxon>
        <taxon>Gnathifera</taxon>
        <taxon>Rotifera</taxon>
        <taxon>Eurotatoria</taxon>
        <taxon>Bdelloidea</taxon>
        <taxon>Adinetida</taxon>
        <taxon>Adinetidae</taxon>
        <taxon>Adineta</taxon>
    </lineage>
</organism>